<evidence type="ECO:0000256" key="14">
    <source>
        <dbReference type="ARBA" id="ARBA00023328"/>
    </source>
</evidence>
<feature type="chain" id="PRO_5008265501" evidence="18">
    <location>
        <begin position="26"/>
        <end position="2624"/>
    </location>
</feature>
<proteinExistence type="inferred from homology"/>
<dbReference type="Pfam" id="PF02985">
    <property type="entry name" value="HEAT"/>
    <property type="match status" value="1"/>
</dbReference>
<dbReference type="SUPFAM" id="SSF53448">
    <property type="entry name" value="Nucleotide-diphospho-sugar transferases"/>
    <property type="match status" value="1"/>
</dbReference>
<dbReference type="GO" id="GO:0016020">
    <property type="term" value="C:membrane"/>
    <property type="evidence" value="ECO:0007669"/>
    <property type="project" value="InterPro"/>
</dbReference>
<dbReference type="InterPro" id="IPR048491">
    <property type="entry name" value="XMAP215_CLASP_TOG"/>
</dbReference>
<evidence type="ECO:0000256" key="8">
    <source>
        <dbReference type="ARBA" id="ARBA00022679"/>
    </source>
</evidence>
<dbReference type="FunFam" id="1.25.10.10:FF:000050">
    <property type="entry name" value="Cytoskeleton-associated protein 5 isoform X1"/>
    <property type="match status" value="1"/>
</dbReference>
<dbReference type="GO" id="GO:1990498">
    <property type="term" value="C:mitotic spindle microtubule"/>
    <property type="evidence" value="ECO:0007669"/>
    <property type="project" value="UniProtKB-ARBA"/>
</dbReference>
<dbReference type="GO" id="GO:0061863">
    <property type="term" value="F:microtubule plus end polymerase"/>
    <property type="evidence" value="ECO:0007669"/>
    <property type="project" value="InterPro"/>
</dbReference>
<dbReference type="OMA" id="NWKERKE"/>
<dbReference type="EMBL" id="KQ474077">
    <property type="protein sequence ID" value="KPV76125.1"/>
    <property type="molecule type" value="Genomic_DNA"/>
</dbReference>
<feature type="compositionally biased region" description="Low complexity" evidence="17">
    <location>
        <begin position="1700"/>
        <end position="1718"/>
    </location>
</feature>
<keyword evidence="10" id="KW-0498">Mitosis</keyword>
<feature type="compositionally biased region" description="Low complexity" evidence="17">
    <location>
        <begin position="2416"/>
        <end position="2454"/>
    </location>
</feature>
<evidence type="ECO:0000256" key="17">
    <source>
        <dbReference type="SAM" id="MobiDB-lite"/>
    </source>
</evidence>
<gene>
    <name evidence="20" type="ORF">RHOBADRAFT_49618</name>
</gene>
<dbReference type="Pfam" id="PF01793">
    <property type="entry name" value="Glyco_transf_15"/>
    <property type="match status" value="1"/>
</dbReference>
<evidence type="ECO:0000256" key="15">
    <source>
        <dbReference type="ARBA" id="ARBA00025722"/>
    </source>
</evidence>
<evidence type="ECO:0000256" key="2">
    <source>
        <dbReference type="ARBA" id="ARBA00004629"/>
    </source>
</evidence>
<feature type="region of interest" description="Disordered" evidence="17">
    <location>
        <begin position="2002"/>
        <end position="2121"/>
    </location>
</feature>
<evidence type="ECO:0000256" key="11">
    <source>
        <dbReference type="ARBA" id="ARBA00022838"/>
    </source>
</evidence>
<dbReference type="GO" id="GO:0046785">
    <property type="term" value="P:microtubule polymerization"/>
    <property type="evidence" value="ECO:0007669"/>
    <property type="project" value="InterPro"/>
</dbReference>
<dbReference type="InterPro" id="IPR000357">
    <property type="entry name" value="HEAT"/>
</dbReference>
<keyword evidence="7" id="KW-0132">Cell division</keyword>
<evidence type="ECO:0000256" key="3">
    <source>
        <dbReference type="ARBA" id="ARBA00004647"/>
    </source>
</evidence>
<keyword evidence="5" id="KW-0158">Chromosome</keyword>
<feature type="compositionally biased region" description="Low complexity" evidence="17">
    <location>
        <begin position="1616"/>
        <end position="1629"/>
    </location>
</feature>
<feature type="region of interest" description="Disordered" evidence="17">
    <location>
        <begin position="2539"/>
        <end position="2624"/>
    </location>
</feature>
<protein>
    <submittedName>
        <fullName evidence="20">Glycosyltransferase family 15 protein</fullName>
    </submittedName>
</protein>
<dbReference type="InterPro" id="IPR016024">
    <property type="entry name" value="ARM-type_fold"/>
</dbReference>
<dbReference type="Proteomes" id="UP000053890">
    <property type="component" value="Unassembled WGS sequence"/>
</dbReference>
<dbReference type="Gene3D" id="3.90.550.10">
    <property type="entry name" value="Spore Coat Polysaccharide Biosynthesis Protein SpsA, Chain A"/>
    <property type="match status" value="1"/>
</dbReference>
<comment type="similarity">
    <text evidence="15">Belongs to the TOG/XMAP215 family.</text>
</comment>
<evidence type="ECO:0000256" key="18">
    <source>
        <dbReference type="SAM" id="SignalP"/>
    </source>
</evidence>
<feature type="region of interest" description="Disordered" evidence="17">
    <location>
        <begin position="2406"/>
        <end position="2473"/>
    </location>
</feature>
<keyword evidence="13" id="KW-0131">Cell cycle</keyword>
<dbReference type="SMART" id="SM01349">
    <property type="entry name" value="TOG"/>
    <property type="match status" value="5"/>
</dbReference>
<dbReference type="InterPro" id="IPR034085">
    <property type="entry name" value="TOG"/>
</dbReference>
<comment type="similarity">
    <text evidence="4">Belongs to the glycosyltransferase 15 family.</text>
</comment>
<keyword evidence="8 20" id="KW-0808">Transferase</keyword>
<feature type="compositionally biased region" description="Polar residues" evidence="17">
    <location>
        <begin position="2455"/>
        <end position="2470"/>
    </location>
</feature>
<dbReference type="GO" id="GO:1990571">
    <property type="term" value="P:meiotic centromere clustering"/>
    <property type="evidence" value="ECO:0007669"/>
    <property type="project" value="UniProtKB-ARBA"/>
</dbReference>
<keyword evidence="9" id="KW-0677">Repeat</keyword>
<keyword evidence="6" id="KW-0963">Cytoplasm</keyword>
<evidence type="ECO:0000256" key="4">
    <source>
        <dbReference type="ARBA" id="ARBA00007677"/>
    </source>
</evidence>
<reference evidence="20 21" key="1">
    <citation type="journal article" date="2015" name="Front. Microbiol.">
        <title>Genome sequence of the plant growth promoting endophytic yeast Rhodotorula graminis WP1.</title>
        <authorList>
            <person name="Firrincieli A."/>
            <person name="Otillar R."/>
            <person name="Salamov A."/>
            <person name="Schmutz J."/>
            <person name="Khan Z."/>
            <person name="Redman R.S."/>
            <person name="Fleck N.D."/>
            <person name="Lindquist E."/>
            <person name="Grigoriev I.V."/>
            <person name="Doty S.L."/>
        </authorList>
    </citation>
    <scope>NUCLEOTIDE SEQUENCE [LARGE SCALE GENOMIC DNA]</scope>
    <source>
        <strain evidence="20 21">WP1</strain>
    </source>
</reference>
<dbReference type="GO" id="GO:0005881">
    <property type="term" value="C:cytoplasmic microtubule"/>
    <property type="evidence" value="ECO:0007669"/>
    <property type="project" value="UniProtKB-ARBA"/>
</dbReference>
<dbReference type="GO" id="GO:0000922">
    <property type="term" value="C:spindle pole"/>
    <property type="evidence" value="ECO:0007669"/>
    <property type="project" value="UniProtKB-SubCell"/>
</dbReference>
<accession>A0A194S6K4</accession>
<evidence type="ECO:0000313" key="21">
    <source>
        <dbReference type="Proteomes" id="UP000053890"/>
    </source>
</evidence>
<dbReference type="Pfam" id="PF21041">
    <property type="entry name" value="XMAP215_CLASP_TOG"/>
    <property type="match status" value="1"/>
</dbReference>
<evidence type="ECO:0000256" key="1">
    <source>
        <dbReference type="ARBA" id="ARBA00004300"/>
    </source>
</evidence>
<feature type="domain" description="TOG" evidence="19">
    <location>
        <begin position="1371"/>
        <end position="1604"/>
    </location>
</feature>
<dbReference type="GO" id="GO:0099070">
    <property type="term" value="C:static microtubule bundle"/>
    <property type="evidence" value="ECO:0007669"/>
    <property type="project" value="UniProtKB-ARBA"/>
</dbReference>
<dbReference type="SUPFAM" id="SSF48371">
    <property type="entry name" value="ARM repeat"/>
    <property type="match status" value="2"/>
</dbReference>
<dbReference type="InterPro" id="IPR045110">
    <property type="entry name" value="XMAP215"/>
</dbReference>
<dbReference type="GO" id="GO:0000776">
    <property type="term" value="C:kinetochore"/>
    <property type="evidence" value="ECO:0007669"/>
    <property type="project" value="UniProtKB-KW"/>
</dbReference>
<feature type="region of interest" description="Disordered" evidence="17">
    <location>
        <begin position="984"/>
        <end position="1106"/>
    </location>
</feature>
<feature type="domain" description="TOG" evidence="19">
    <location>
        <begin position="744"/>
        <end position="978"/>
    </location>
</feature>
<dbReference type="GeneID" id="28975709"/>
<dbReference type="GO" id="GO:0044732">
    <property type="term" value="C:mitotic spindle pole body"/>
    <property type="evidence" value="ECO:0007669"/>
    <property type="project" value="UniProtKB-ARBA"/>
</dbReference>
<dbReference type="STRING" id="578459.A0A194S6K4"/>
<keyword evidence="18" id="KW-0732">Signal</keyword>
<evidence type="ECO:0000256" key="7">
    <source>
        <dbReference type="ARBA" id="ARBA00022618"/>
    </source>
</evidence>
<organism evidence="20 21">
    <name type="scientific">Rhodotorula graminis (strain WP1)</name>
    <dbReference type="NCBI Taxonomy" id="578459"/>
    <lineage>
        <taxon>Eukaryota</taxon>
        <taxon>Fungi</taxon>
        <taxon>Dikarya</taxon>
        <taxon>Basidiomycota</taxon>
        <taxon>Pucciniomycotina</taxon>
        <taxon>Microbotryomycetes</taxon>
        <taxon>Sporidiobolales</taxon>
        <taxon>Sporidiobolaceae</taxon>
        <taxon>Rhodotorula</taxon>
    </lineage>
</organism>
<evidence type="ECO:0000256" key="16">
    <source>
        <dbReference type="PROSITE-ProRule" id="PRU00103"/>
    </source>
</evidence>
<dbReference type="GO" id="GO:0000030">
    <property type="term" value="F:mannosyltransferase activity"/>
    <property type="evidence" value="ECO:0007669"/>
    <property type="project" value="InterPro"/>
</dbReference>
<keyword evidence="21" id="KW-1185">Reference proteome</keyword>
<feature type="compositionally biased region" description="Polar residues" evidence="17">
    <location>
        <begin position="2592"/>
        <end position="2601"/>
    </location>
</feature>
<feature type="compositionally biased region" description="Low complexity" evidence="17">
    <location>
        <begin position="1040"/>
        <end position="1090"/>
    </location>
</feature>
<keyword evidence="12" id="KW-0206">Cytoskeleton</keyword>
<dbReference type="GO" id="GO:0051010">
    <property type="term" value="F:microtubule plus-end binding"/>
    <property type="evidence" value="ECO:0007669"/>
    <property type="project" value="InterPro"/>
</dbReference>
<dbReference type="RefSeq" id="XP_018272174.1">
    <property type="nucleotide sequence ID" value="XM_018415261.1"/>
</dbReference>
<feature type="region of interest" description="Disordered" evidence="17">
    <location>
        <begin position="1667"/>
        <end position="1749"/>
    </location>
</feature>
<name>A0A194S6K4_RHOGW</name>
<feature type="compositionally biased region" description="Basic and acidic residues" evidence="17">
    <location>
        <begin position="702"/>
        <end position="715"/>
    </location>
</feature>
<dbReference type="InterPro" id="IPR002685">
    <property type="entry name" value="Glyco_trans_15"/>
</dbReference>
<feature type="signal peptide" evidence="18">
    <location>
        <begin position="1"/>
        <end position="25"/>
    </location>
</feature>
<feature type="compositionally biased region" description="Low complexity" evidence="17">
    <location>
        <begin position="2552"/>
        <end position="2577"/>
    </location>
</feature>
<dbReference type="InterPro" id="IPR029044">
    <property type="entry name" value="Nucleotide-diphossugar_trans"/>
</dbReference>
<dbReference type="Gene3D" id="1.25.10.10">
    <property type="entry name" value="Leucine-rich Repeat Variant"/>
    <property type="match status" value="5"/>
</dbReference>
<dbReference type="GO" id="GO:0030951">
    <property type="term" value="P:establishment or maintenance of microtubule cytoskeleton polarity"/>
    <property type="evidence" value="ECO:0007669"/>
    <property type="project" value="InterPro"/>
</dbReference>
<feature type="compositionally biased region" description="Pro residues" evidence="17">
    <location>
        <begin position="1631"/>
        <end position="1640"/>
    </location>
</feature>
<feature type="compositionally biased region" description="Gly residues" evidence="17">
    <location>
        <begin position="2613"/>
        <end position="2624"/>
    </location>
</feature>
<evidence type="ECO:0000256" key="6">
    <source>
        <dbReference type="ARBA" id="ARBA00022490"/>
    </source>
</evidence>
<dbReference type="GO" id="GO:0051315">
    <property type="term" value="P:attachment of mitotic spindle microtubules to kinetochore"/>
    <property type="evidence" value="ECO:0007669"/>
    <property type="project" value="UniProtKB-ARBA"/>
</dbReference>
<feature type="compositionally biased region" description="Basic and acidic residues" evidence="17">
    <location>
        <begin position="1091"/>
        <end position="1100"/>
    </location>
</feature>
<feature type="region of interest" description="Disordered" evidence="17">
    <location>
        <begin position="1604"/>
        <end position="1641"/>
    </location>
</feature>
<evidence type="ECO:0000256" key="10">
    <source>
        <dbReference type="ARBA" id="ARBA00022776"/>
    </source>
</evidence>
<dbReference type="GO" id="GO:0000022">
    <property type="term" value="P:mitotic spindle elongation"/>
    <property type="evidence" value="ECO:0007669"/>
    <property type="project" value="UniProtKB-ARBA"/>
</dbReference>
<feature type="compositionally biased region" description="Low complexity" evidence="17">
    <location>
        <begin position="984"/>
        <end position="1000"/>
    </location>
</feature>
<feature type="region of interest" description="Disordered" evidence="17">
    <location>
        <begin position="699"/>
        <end position="740"/>
    </location>
</feature>
<dbReference type="FunFam" id="1.25.10.10:FF:000019">
    <property type="entry name" value="Cytoskeleton-associated protein 5"/>
    <property type="match status" value="1"/>
</dbReference>
<evidence type="ECO:0000256" key="13">
    <source>
        <dbReference type="ARBA" id="ARBA00023306"/>
    </source>
</evidence>
<evidence type="ECO:0000256" key="9">
    <source>
        <dbReference type="ARBA" id="ARBA00022737"/>
    </source>
</evidence>
<comment type="subcellular location">
    <subcellularLocation>
        <location evidence="2">Chromosome</location>
        <location evidence="2">Centromere</location>
        <location evidence="2">Kinetochore</location>
    </subcellularLocation>
    <subcellularLocation>
        <location evidence="1">Cytoplasm</location>
        <location evidence="1">Cytoskeleton</location>
        <location evidence="1">Microtubule organizing center</location>
        <location evidence="1">Centrosome</location>
    </subcellularLocation>
    <subcellularLocation>
        <location evidence="3">Cytoplasm</location>
        <location evidence="3">Cytoskeleton</location>
        <location evidence="3">Spindle pole</location>
    </subcellularLocation>
</comment>
<feature type="repeat" description="HEAT" evidence="16">
    <location>
        <begin position="915"/>
        <end position="950"/>
    </location>
</feature>
<sequence>MLPASPWVRWASAFALAFLALHLLAKSSSPSYAHHTSIDHARVRLGLKQGPPETWAAGRKLKPWEDAPRTAWPVDGDGEDLGFNATRAQEDKVSATFLMLARNSDVWEAVSAMRQLEDRFNRRYHYDWTFLNDEPFSDEFKRHTSGIASGKTQYGLVPKEHWGDKFPDWIDEDRAMKAIAEMGKKNIPYGGSVPYRRMCRYQSAFVFRHPLLDSYEFYWRVEPSVKFYCDIAFDPFRRMKDEGKVYGWVVSLYEYVETIKTLWSTTKEFIDTHPEHVAEPNLMQWISNDGGETYNGCHFWSNFEIARVDFWRGKAYTEYFEHLDKAGGFFYERWGDAPVHSLAAALFLHPNQTIFFREIGYHHAPFSHCPLPQDGVRCACSTSTDDPPTGPAFETHGFSCTPSWKPLSFGSERLTVLVRLACAENHGRPREDAVRGSAWAAVDVAQSSSNMDGAPPDDNFDALPVEQRLSHKVWKARLSAYAEVASLASKTPDDHDPFFREPFLSASSLRDWVRDANAVAQEKGVEAACAVVEFGGRSMARTRAEVVPSVVEKCLGSTRANTRIKGIELCLLYVAAEEDQGEGVIGDVVPGLEVKQPKVVAGSVTVLRELARCYGPKTVSFKPILKTLPKIFAHADKTVRAEGQLLCLALHSYLGPALTPHLGELKPVQQKELGEAFEAADRGEKDEYGFGKLRPSRFTVTQKREMEAQEARGQPEVDGAAEDDADGQDEAPADEPDAALDPFDFADPIPVVSNLPADFYTNLSSTKWKDRKELALEPLLALLSTSPRYASDNYNDLAGALAGRMGDANVLCVILAAQCIEKLARGLRDDFARYKAAVTAPIMARTKEKKQNVLDALGAALDAVFASTSIGEFSEDVATFAKDKNPSVKANTLAFYTRCLCATPSPPPKADLASLIEAFKVALTDSDAAVRAAAADALGSLSKVLGERVFGGLVGEMDPLRKEKVTEAAEKAVTKCRNGVTAGAKPAAAARAPAPAAAAAPPKPRGPPARLLQRAPPADKENAPPPPSPPAHDEPPAPKPAARGPPARLAAKKPPAPSASAPPAAKKPAPAPARPAAAGASSSAGASKPAEPLRYKHSQEAAEGQVDSGDVFPAEIVAQLADPNWKQRLEGMDKLVDWVKLDGRDADAEVIVRYLVGKKPGPKESNFQVAGKVFALLQQLATDSPGWTKACAAVATPVLCDKLGDIKLKKPASEALVAFAEKSSLGFVLSQAYEPMSKQKAPKTLAESYIFVDQALRDFGLAGGLAVRDLIDFLVVGLKNSNAAVRTNATKTLVALRLFVGPSITTFLADLTPQLLSTIDAEFEKVSSEAPPEPTRFGADTVVAAAPAATGSSGPASKSKTGAPEVDPLDDLFPRVDFDRLVSSAQCQALGDANWKVRKEAIEQIRDTLEANKRLKPSGLLELGTPLKLRITDANKIIQLIALDVVARLASGMGQPFGEKLARMYAGPVAQVLADQKANIRAAGVVTLSAMADAAGLEPLVGSFDKPLEANNPLQRKELLAWLEQRFNDYDALDGVDLAVLAAPILPCLEDRNGEVRKSATAILPAIIAKAGYGTVMDAVAKLKPASKSTALPIVEAARSAANALGSSAPPPAAAPPARAGPPARSAASTKPPPVAPAPAPAAVAPAAPVAASRPGLSRPAAKLLRPVAPTAPPPEEPAPSAVPARLGQPRPRPSIGGLRAAAAASASRPSSSASASSVKEAPFRSADPNPKVLRHRKETGSMRWTVDGTPRPDQVDWLAAQMAPQVSATLHAQLFSTDHSAERDFVAGLTAIDECARDLSSASDAFDLGEGELRDRLVANFDLIVKYITLRIGLTSTTITVKCLDVVEHLLPVLSNAGYKASDYEALPLLQCLISKVGDSKETIRQRVRGIFKALCSIYPFSKVFSTILEQGLDNKNARVRSECIEELGQLYARHGVNVHPISQALPRIASFIGKPDATTRTAALHAIGAVYTLVGPDATWKAVGQLPPKDRSMLEERLKRTATGAPSPAPPSRVAPSADRPGTPSGSLRPPAPASRLAPPASPSPANGHASAQSRVGIPRPGAIPSRLQRPQAAAAPVEDEQDMPPPPVRRGVPAPGFASKAAVRPPSLRPPSGASAPFTEDDLMAETVSDLPSLIDALETDDMTACADVLKLVLREITKNTEHVLLHVDALIDAVTARLELGFTNLTAATPPAQLRLCKHLMSTLTALFDKRTLSQQVSRLPLTGLLADLMGRLLDTADNPVSEPIQSLSKVLNMLLIRVFHNADQNVCFGALLTVLQDATIDLRELRGEELADRAKYAELVMKCLWKVSKTVKESLENRNLLAPRLLSDINQFLVTIPPAEWRRRSTDNIPLADLPLRTVKTILQQVVSVLKNQVFDELDEIDQAESSFVYLYLHRLVNQAAGGAPEPSRPSTSSLARQASAASLSSQPSGDDAPSRSSNGSPPSNRIGSRPSSSMAAPPTVTSPGGTDIAVNQRLKEIFDLIGDPNNSRSGIAALYEFQKEHPEASARIATWMAGTGSYFQTYLKRALANLEAADRERTGEPPASPSPSLDAASTTARPVSHSSRPPSVAVPGTPTRSRLSLGPGALNSTPQQSAKLQELHSMFGFAGQSGEGSGSSRE</sequence>
<feature type="domain" description="TOG" evidence="19">
    <location>
        <begin position="1754"/>
        <end position="2009"/>
    </location>
</feature>
<dbReference type="PANTHER" id="PTHR12609">
    <property type="entry name" value="MICROTUBULE ASSOCIATED PROTEIN XMAP215"/>
    <property type="match status" value="1"/>
</dbReference>
<feature type="domain" description="TOG" evidence="19">
    <location>
        <begin position="452"/>
        <end position="686"/>
    </location>
</feature>
<keyword evidence="11" id="KW-0995">Kinetochore</keyword>
<dbReference type="InterPro" id="IPR021133">
    <property type="entry name" value="HEAT_type_2"/>
</dbReference>
<evidence type="ECO:0000256" key="12">
    <source>
        <dbReference type="ARBA" id="ARBA00023212"/>
    </source>
</evidence>
<dbReference type="PROSITE" id="PS50077">
    <property type="entry name" value="HEAT_REPEAT"/>
    <property type="match status" value="1"/>
</dbReference>
<keyword evidence="14" id="KW-0137">Centromere</keyword>
<dbReference type="Pfam" id="PF21040">
    <property type="entry name" value="CEP104-like_TOG"/>
    <property type="match status" value="1"/>
</dbReference>
<feature type="compositionally biased region" description="Acidic residues" evidence="17">
    <location>
        <begin position="719"/>
        <end position="738"/>
    </location>
</feature>
<dbReference type="FunFam" id="1.25.10.10:FF:000068">
    <property type="entry name" value="cytoskeleton-associated protein 5 isoform X1"/>
    <property type="match status" value="1"/>
</dbReference>
<evidence type="ECO:0000256" key="5">
    <source>
        <dbReference type="ARBA" id="ARBA00022454"/>
    </source>
</evidence>
<dbReference type="GO" id="GO:0051301">
    <property type="term" value="P:cell division"/>
    <property type="evidence" value="ECO:0007669"/>
    <property type="project" value="UniProtKB-KW"/>
</dbReference>
<dbReference type="OrthoDB" id="205662at2759"/>
<feature type="domain" description="TOG" evidence="19">
    <location>
        <begin position="1100"/>
        <end position="1332"/>
    </location>
</feature>
<dbReference type="InterPro" id="IPR011989">
    <property type="entry name" value="ARM-like"/>
</dbReference>
<evidence type="ECO:0000313" key="20">
    <source>
        <dbReference type="EMBL" id="KPV76125.1"/>
    </source>
</evidence>
<dbReference type="FunFam" id="3.90.550.10:FF:000051">
    <property type="entry name" value="Alpha-1,2-mannosyltransferase (Ktr4)"/>
    <property type="match status" value="1"/>
</dbReference>
<evidence type="ECO:0000259" key="19">
    <source>
        <dbReference type="SMART" id="SM01349"/>
    </source>
</evidence>